<reference evidence="3" key="1">
    <citation type="submission" date="2023-04" db="EMBL/GenBank/DDBJ databases">
        <authorList>
            <person name="Vijverberg K."/>
            <person name="Xiong W."/>
            <person name="Schranz E."/>
        </authorList>
    </citation>
    <scope>NUCLEOTIDE SEQUENCE</scope>
</reference>
<evidence type="ECO:0000313" key="3">
    <source>
        <dbReference type="EMBL" id="CAI9280730.1"/>
    </source>
</evidence>
<feature type="coiled-coil region" evidence="1">
    <location>
        <begin position="158"/>
        <end position="185"/>
    </location>
</feature>
<evidence type="ECO:0000256" key="2">
    <source>
        <dbReference type="SAM" id="MobiDB-lite"/>
    </source>
</evidence>
<gene>
    <name evidence="3" type="ORF">LSALG_LOCUS20465</name>
</gene>
<dbReference type="PANTHER" id="PTHR35099">
    <property type="entry name" value="OS02G0182700 PROTEIN"/>
    <property type="match status" value="1"/>
</dbReference>
<evidence type="ECO:0000313" key="4">
    <source>
        <dbReference type="Proteomes" id="UP001177003"/>
    </source>
</evidence>
<keyword evidence="4" id="KW-1185">Reference proteome</keyword>
<dbReference type="PANTHER" id="PTHR35099:SF21">
    <property type="match status" value="1"/>
</dbReference>
<organism evidence="3 4">
    <name type="scientific">Lactuca saligna</name>
    <name type="common">Willowleaf lettuce</name>
    <dbReference type="NCBI Taxonomy" id="75948"/>
    <lineage>
        <taxon>Eukaryota</taxon>
        <taxon>Viridiplantae</taxon>
        <taxon>Streptophyta</taxon>
        <taxon>Embryophyta</taxon>
        <taxon>Tracheophyta</taxon>
        <taxon>Spermatophyta</taxon>
        <taxon>Magnoliopsida</taxon>
        <taxon>eudicotyledons</taxon>
        <taxon>Gunneridae</taxon>
        <taxon>Pentapetalae</taxon>
        <taxon>asterids</taxon>
        <taxon>campanulids</taxon>
        <taxon>Asterales</taxon>
        <taxon>Asteraceae</taxon>
        <taxon>Cichorioideae</taxon>
        <taxon>Cichorieae</taxon>
        <taxon>Lactucinae</taxon>
        <taxon>Lactuca</taxon>
    </lineage>
</organism>
<dbReference type="EMBL" id="OX465080">
    <property type="protein sequence ID" value="CAI9280730.1"/>
    <property type="molecule type" value="Genomic_DNA"/>
</dbReference>
<protein>
    <submittedName>
        <fullName evidence="3">Uncharacterized protein</fullName>
    </submittedName>
</protein>
<accession>A0AA35YUY1</accession>
<dbReference type="AlphaFoldDB" id="A0AA35YUY1"/>
<evidence type="ECO:0000256" key="1">
    <source>
        <dbReference type="SAM" id="Coils"/>
    </source>
</evidence>
<feature type="region of interest" description="Disordered" evidence="2">
    <location>
        <begin position="27"/>
        <end position="133"/>
    </location>
</feature>
<sequence length="226" mass="25084">MAEDDWVATAMEDIDLVAEVLVRLRVAKPPPSLQPSKRRRPSPPQSWTIHQRRSRSQPVVLLPAPNKSEAPRASPSTPLSWSGGATSVSGGGGGVPIVDAVDSSTQPNHNRSDISRSKVMPRGETTPTKRPRKKKTLAALKEEEVLLMEEQNHLKMKLATLHANCEKQRKENQNLKKMKLDIQGERLNAFRCGGIQQPNNHFEEQKDKIVLPDLNVAVGEEVIVSY</sequence>
<proteinExistence type="predicted"/>
<keyword evidence="1" id="KW-0175">Coiled coil</keyword>
<dbReference type="Proteomes" id="UP001177003">
    <property type="component" value="Chromosome 4"/>
</dbReference>
<name>A0AA35YUY1_LACSI</name>